<evidence type="ECO:0000313" key="1">
    <source>
        <dbReference type="EMBL" id="RZC55523.1"/>
    </source>
</evidence>
<accession>A0A4Y7J308</accession>
<name>A0A4Y7J308_PAPSO</name>
<evidence type="ECO:0000313" key="2">
    <source>
        <dbReference type="Proteomes" id="UP000316621"/>
    </source>
</evidence>
<dbReference type="AlphaFoldDB" id="A0A4Y7J308"/>
<gene>
    <name evidence="1" type="ORF">C5167_014384</name>
</gene>
<proteinExistence type="predicted"/>
<reference evidence="1 2" key="1">
    <citation type="journal article" date="2018" name="Science">
        <title>The opium poppy genome and morphinan production.</title>
        <authorList>
            <person name="Guo L."/>
            <person name="Winzer T."/>
            <person name="Yang X."/>
            <person name="Li Y."/>
            <person name="Ning Z."/>
            <person name="He Z."/>
            <person name="Teodor R."/>
            <person name="Lu Y."/>
            <person name="Bowser T.A."/>
            <person name="Graham I.A."/>
            <person name="Ye K."/>
        </authorList>
    </citation>
    <scope>NUCLEOTIDE SEQUENCE [LARGE SCALE GENOMIC DNA]</scope>
    <source>
        <strain evidence="2">cv. HN1</strain>
        <tissue evidence="1">Leaves</tissue>
    </source>
</reference>
<organism evidence="1 2">
    <name type="scientific">Papaver somniferum</name>
    <name type="common">Opium poppy</name>
    <dbReference type="NCBI Taxonomy" id="3469"/>
    <lineage>
        <taxon>Eukaryota</taxon>
        <taxon>Viridiplantae</taxon>
        <taxon>Streptophyta</taxon>
        <taxon>Embryophyta</taxon>
        <taxon>Tracheophyta</taxon>
        <taxon>Spermatophyta</taxon>
        <taxon>Magnoliopsida</taxon>
        <taxon>Ranunculales</taxon>
        <taxon>Papaveraceae</taxon>
        <taxon>Papaveroideae</taxon>
        <taxon>Papaver</taxon>
    </lineage>
</organism>
<sequence>MLKSEALSNPDCSSQKLTPSRRYQIPKLEVVCALTVRSTVTAILCAERPGEFDALEDVYNALVRDHSVSVVLGVLQFGQCQILGRSETFGTQIPLN</sequence>
<dbReference type="Proteomes" id="UP000316621">
    <property type="component" value="Chromosome 3"/>
</dbReference>
<dbReference type="EMBL" id="CM010717">
    <property type="protein sequence ID" value="RZC55523.1"/>
    <property type="molecule type" value="Genomic_DNA"/>
</dbReference>
<dbReference type="Gramene" id="RZC55523">
    <property type="protein sequence ID" value="RZC55523"/>
    <property type="gene ID" value="C5167_014384"/>
</dbReference>
<protein>
    <submittedName>
        <fullName evidence="1">Uncharacterized protein</fullName>
    </submittedName>
</protein>
<keyword evidence="2" id="KW-1185">Reference proteome</keyword>